<evidence type="ECO:0000313" key="2">
    <source>
        <dbReference type="EMBL" id="QJT73565.1"/>
    </source>
</evidence>
<dbReference type="InterPro" id="IPR005055">
    <property type="entry name" value="A10/PebIII"/>
</dbReference>
<dbReference type="Gene3D" id="1.10.2080.10">
    <property type="entry name" value="Insect odorant-binding protein A10/Ejaculatory bulb-specific protein 3"/>
    <property type="match status" value="1"/>
</dbReference>
<organism evidence="2">
    <name type="scientific">Encarsia formosa</name>
    <name type="common">Whitefly parasite</name>
    <dbReference type="NCBI Taxonomy" id="32400"/>
    <lineage>
        <taxon>Eukaryota</taxon>
        <taxon>Metazoa</taxon>
        <taxon>Ecdysozoa</taxon>
        <taxon>Arthropoda</taxon>
        <taxon>Hexapoda</taxon>
        <taxon>Insecta</taxon>
        <taxon>Pterygota</taxon>
        <taxon>Neoptera</taxon>
        <taxon>Endopterygota</taxon>
        <taxon>Hymenoptera</taxon>
        <taxon>Apocrita</taxon>
        <taxon>Proctotrupomorpha</taxon>
        <taxon>Chalcidoidea</taxon>
        <taxon>Aphelinidae</taxon>
        <taxon>Coccophaginae</taxon>
        <taxon>Encarsia</taxon>
    </lineage>
</organism>
<sequence>MTSYKTQFALLMVVFLATTYVQAQNIDVMLRNRQLVQRQIKCVLKKAPCDAIGKQIVAQLPEALYNDCRRCKPQDAQNSRKLLAFMQKNYPNELQQMYIIYKPQPH</sequence>
<accession>A0A6M5CI60</accession>
<dbReference type="AlphaFoldDB" id="A0A6M5CI60"/>
<keyword evidence="1" id="KW-0732">Signal</keyword>
<reference evidence="2" key="1">
    <citation type="submission" date="2019-12" db="EMBL/GenBank/DDBJ databases">
        <title>Expression Analysis and Functional Verification of Chemosensory Protein in Encarsia formosa.</title>
        <authorList>
            <person name="Wang K."/>
        </authorList>
    </citation>
    <scope>NUCLEOTIDE SEQUENCE</scope>
</reference>
<dbReference type="EMBL" id="MN830265">
    <property type="protein sequence ID" value="QJT73565.1"/>
    <property type="molecule type" value="mRNA"/>
</dbReference>
<protein>
    <submittedName>
        <fullName evidence="2">Chemosensory protein 6</fullName>
    </submittedName>
</protein>
<dbReference type="Pfam" id="PF03392">
    <property type="entry name" value="OS-D"/>
    <property type="match status" value="1"/>
</dbReference>
<dbReference type="InterPro" id="IPR036682">
    <property type="entry name" value="OS_D_A10/PebIII_sf"/>
</dbReference>
<name>A0A6M5CI60_ENCFO</name>
<dbReference type="PANTHER" id="PTHR11257">
    <property type="entry name" value="CHEMOSENSORY PROTEIN-RELATED"/>
    <property type="match status" value="1"/>
</dbReference>
<feature type="signal peptide" evidence="1">
    <location>
        <begin position="1"/>
        <end position="23"/>
    </location>
</feature>
<dbReference type="SUPFAM" id="SSF100910">
    <property type="entry name" value="Chemosensory protein Csp2"/>
    <property type="match status" value="1"/>
</dbReference>
<evidence type="ECO:0000256" key="1">
    <source>
        <dbReference type="SAM" id="SignalP"/>
    </source>
</evidence>
<proteinExistence type="evidence at transcript level"/>
<feature type="chain" id="PRO_5026762144" evidence="1">
    <location>
        <begin position="24"/>
        <end position="106"/>
    </location>
</feature>